<dbReference type="GO" id="GO:0003677">
    <property type="term" value="F:DNA binding"/>
    <property type="evidence" value="ECO:0007669"/>
    <property type="project" value="InterPro"/>
</dbReference>
<dbReference type="GO" id="GO:0045892">
    <property type="term" value="P:negative regulation of DNA-templated transcription"/>
    <property type="evidence" value="ECO:0007669"/>
    <property type="project" value="UniProtKB-ARBA"/>
</dbReference>
<keyword evidence="2" id="KW-1185">Reference proteome</keyword>
<dbReference type="Proteomes" id="UP000593802">
    <property type="component" value="Chromosome"/>
</dbReference>
<organism evidence="1 2">
    <name type="scientific">Effusibacillus dendaii</name>
    <dbReference type="NCBI Taxonomy" id="2743772"/>
    <lineage>
        <taxon>Bacteria</taxon>
        <taxon>Bacillati</taxon>
        <taxon>Bacillota</taxon>
        <taxon>Bacilli</taxon>
        <taxon>Bacillales</taxon>
        <taxon>Alicyclobacillaceae</taxon>
        <taxon>Effusibacillus</taxon>
    </lineage>
</organism>
<dbReference type="Gene3D" id="1.20.58.1000">
    <property type="entry name" value="Metal-sensitive repressor, helix protomer"/>
    <property type="match status" value="1"/>
</dbReference>
<evidence type="ECO:0000313" key="2">
    <source>
        <dbReference type="Proteomes" id="UP000593802"/>
    </source>
</evidence>
<dbReference type="Pfam" id="PF02583">
    <property type="entry name" value="Trns_repr_metal"/>
    <property type="match status" value="1"/>
</dbReference>
<accession>A0A7I8DE03</accession>
<reference evidence="1 2" key="1">
    <citation type="submission" date="2020-08" db="EMBL/GenBank/DDBJ databases">
        <title>Complete Genome Sequence of Effusibacillus dendaii Strain skT53, Isolated from Farmland soil.</title>
        <authorList>
            <person name="Konishi T."/>
            <person name="Kawasaki H."/>
        </authorList>
    </citation>
    <scope>NUCLEOTIDE SEQUENCE [LARGE SCALE GENOMIC DNA]</scope>
    <source>
        <strain evidence="2">skT53</strain>
    </source>
</reference>
<dbReference type="KEGG" id="eff:skT53_33200"/>
<name>A0A7I8DE03_9BACL</name>
<dbReference type="EMBL" id="AP023366">
    <property type="protein sequence ID" value="BCJ88335.1"/>
    <property type="molecule type" value="Genomic_DNA"/>
</dbReference>
<sequence length="69" mass="7675">MRGVISMMEREKNCREVVTQPTAIRSAVDGTVGLMVASNLEECVRLEIEQGHVPDHVIKEAVDLLVKSR</sequence>
<gene>
    <name evidence="1" type="ORF">skT53_33200</name>
</gene>
<dbReference type="InterPro" id="IPR003735">
    <property type="entry name" value="Metal_Tscrpt_repr"/>
</dbReference>
<evidence type="ECO:0000313" key="1">
    <source>
        <dbReference type="EMBL" id="BCJ88335.1"/>
    </source>
</evidence>
<dbReference type="AlphaFoldDB" id="A0A7I8DE03"/>
<proteinExistence type="predicted"/>
<evidence type="ECO:0008006" key="3">
    <source>
        <dbReference type="Google" id="ProtNLM"/>
    </source>
</evidence>
<dbReference type="GO" id="GO:0046872">
    <property type="term" value="F:metal ion binding"/>
    <property type="evidence" value="ECO:0007669"/>
    <property type="project" value="InterPro"/>
</dbReference>
<dbReference type="InterPro" id="IPR038390">
    <property type="entry name" value="Metal_Tscrpt_repr_sf"/>
</dbReference>
<protein>
    <recommendedName>
        <fullName evidence="3">Cytoplasmic protein</fullName>
    </recommendedName>
</protein>